<feature type="signal peptide" evidence="1">
    <location>
        <begin position="1"/>
        <end position="17"/>
    </location>
</feature>
<dbReference type="InterPro" id="IPR002018">
    <property type="entry name" value="CarbesteraseB"/>
</dbReference>
<dbReference type="Pfam" id="PF00135">
    <property type="entry name" value="COesterase"/>
    <property type="match status" value="1"/>
</dbReference>
<keyword evidence="5" id="KW-1185">Reference proteome</keyword>
<dbReference type="STRING" id="515849.B2AWK8"/>
<evidence type="ECO:0000313" key="3">
    <source>
        <dbReference type="EMBL" id="CAP68782.1"/>
    </source>
</evidence>
<proteinExistence type="predicted"/>
<protein>
    <submittedName>
        <fullName evidence="4">Cholinesterase</fullName>
    </submittedName>
    <submittedName>
        <fullName evidence="3">Podospora anserina S mat+ genomic DNA chromosome 7, supercontig 1</fullName>
    </submittedName>
</protein>
<dbReference type="InterPro" id="IPR019819">
    <property type="entry name" value="Carboxylesterase_B_CS"/>
</dbReference>
<dbReference type="EMBL" id="FO904942">
    <property type="protein sequence ID" value="CDP32252.1"/>
    <property type="molecule type" value="Genomic_DNA"/>
</dbReference>
<accession>B2AWK8</accession>
<dbReference type="PANTHER" id="PTHR43142">
    <property type="entry name" value="CARBOXYLIC ESTER HYDROLASE"/>
    <property type="match status" value="1"/>
</dbReference>
<dbReference type="RefSeq" id="XP_001908109.1">
    <property type="nucleotide sequence ID" value="XM_001908074.1"/>
</dbReference>
<reference evidence="3" key="2">
    <citation type="submission" date="2008-07" db="EMBL/GenBank/DDBJ databases">
        <authorList>
            <person name="Genoscope - CEA"/>
        </authorList>
    </citation>
    <scope>NUCLEOTIDE SEQUENCE</scope>
    <source>
        <strain evidence="3">S mat+</strain>
    </source>
</reference>
<evidence type="ECO:0000256" key="1">
    <source>
        <dbReference type="SAM" id="SignalP"/>
    </source>
</evidence>
<keyword evidence="1" id="KW-0732">Signal</keyword>
<feature type="domain" description="Carboxylesterase type B" evidence="2">
    <location>
        <begin position="187"/>
        <end position="639"/>
    </location>
</feature>
<sequence length="700" mass="76780">MVRFLGAVVALAGLAAGESLKKLNTGLTILTNNDLQGRFPISQRLCSSLTNTQAGPESRFADSTVIVTESRVANNEFEKICSGLGEQPWSEGKKKGEKGLLQPLFDYLRYEKRASSSSRFWISGRKTIDVDSDISSAKSRDELAGLCTNKAPFSNETFQDTSSKWQVSVDVNNQTLTGYVFHRLSFRFLGVRYAPQPQRFTYPTLFQGSGEAASALEYGSQCAQGGNTGTEDCLFLNIWTPHLPNPNSAPSKKQLRPVAFWIHGGAFTGGTANDPTFDGGNMASRGDIVVVAINYRLHTLGFLALNDGKTNGNYGLADQLTALDWVRKNIQSLGGDPDRITIFGQSAGAASVRALIASPKALDKFSGAILLSNLGGLNYGTTYSKYYTIPEQVSVVANTILNATNCTNAPSQVDCLRAVPASTLTSLTSARYLVVDGTYLTTSELSLSLPSPKRRRPLNILMGITHDDGAPFISFPSSTTTNATEYLLSQGFSPSQLPPLAHPNTGNATLDLFNLTTRLATNAIFRCVDQATAFAAVQNNLFSSLYYYEFDRTYQMPGWPKLDVCEPPRTEGKPLGDTRKPYLRCHSGELYYVFGTLRRQGMRERDGDGGDRAFEQFVLDSFAQFVKEGDPNLERGWLRVRGEGWKSSLEQRERAGVWEAVSKGRRGGVLRGLDWPVSRDGLFREVEYCERLGLGLGYYL</sequence>
<dbReference type="Proteomes" id="UP000001197">
    <property type="component" value="Chromosome 7"/>
</dbReference>
<dbReference type="OrthoDB" id="408631at2759"/>
<dbReference type="InterPro" id="IPR029058">
    <property type="entry name" value="AB_hydrolase_fold"/>
</dbReference>
<organism evidence="3">
    <name type="scientific">Podospora anserina (strain S / ATCC MYA-4624 / DSM 980 / FGSC 10383)</name>
    <name type="common">Pleurage anserina</name>
    <dbReference type="NCBI Taxonomy" id="515849"/>
    <lineage>
        <taxon>Eukaryota</taxon>
        <taxon>Fungi</taxon>
        <taxon>Dikarya</taxon>
        <taxon>Ascomycota</taxon>
        <taxon>Pezizomycotina</taxon>
        <taxon>Sordariomycetes</taxon>
        <taxon>Sordariomycetidae</taxon>
        <taxon>Sordariales</taxon>
        <taxon>Podosporaceae</taxon>
        <taxon>Podospora</taxon>
        <taxon>Podospora anserina</taxon>
    </lineage>
</organism>
<dbReference type="PROSITE" id="PS00941">
    <property type="entry name" value="CARBOXYLESTERASE_B_2"/>
    <property type="match status" value="1"/>
</dbReference>
<dbReference type="KEGG" id="pan:PODANSg5144"/>
<dbReference type="MEROPS" id="S09.983"/>
<reference evidence="3 5" key="1">
    <citation type="journal article" date="2008" name="Genome Biol.">
        <title>The genome sequence of the model ascomycete fungus Podospora anserina.</title>
        <authorList>
            <person name="Espagne E."/>
            <person name="Lespinet O."/>
            <person name="Malagnac F."/>
            <person name="Da Silva C."/>
            <person name="Jaillon O."/>
            <person name="Porcel B.M."/>
            <person name="Couloux A."/>
            <person name="Aury J.-M."/>
            <person name="Segurens B."/>
            <person name="Poulain J."/>
            <person name="Anthouard V."/>
            <person name="Grossetete S."/>
            <person name="Khalili H."/>
            <person name="Coppin E."/>
            <person name="Dequard-Chablat M."/>
            <person name="Picard M."/>
            <person name="Contamine V."/>
            <person name="Arnaise S."/>
            <person name="Bourdais A."/>
            <person name="Berteaux-Lecellier V."/>
            <person name="Gautheret D."/>
            <person name="de Vries R.P."/>
            <person name="Battaglia E."/>
            <person name="Coutinho P.M."/>
            <person name="Danchin E.G.J."/>
            <person name="Henrissat B."/>
            <person name="El Khoury R."/>
            <person name="Sainsard-Chanet A."/>
            <person name="Boivin A."/>
            <person name="Pinan-Lucarre B."/>
            <person name="Sellem C.H."/>
            <person name="Debuchy R."/>
            <person name="Wincker P."/>
            <person name="Weissenbach J."/>
            <person name="Silar P."/>
        </authorList>
    </citation>
    <scope>NUCLEOTIDE SEQUENCE [LARGE SCALE GENOMIC DNA]</scope>
    <source>
        <strain evidence="5">S / ATCC MYA-4624 / DSM 980 / FGSC 10383</strain>
        <strain evidence="3">S mat+</strain>
    </source>
</reference>
<feature type="chain" id="PRO_5007638953" evidence="1">
    <location>
        <begin position="18"/>
        <end position="700"/>
    </location>
</feature>
<dbReference type="GeneID" id="6192250"/>
<dbReference type="HOGENOM" id="CLU_006586_8_1_1"/>
<dbReference type="ESTHER" id="podan-b2awk8">
    <property type="family name" value="Fungal_carboxylesterase_lipase"/>
</dbReference>
<dbReference type="VEuPathDB" id="FungiDB:PODANS_7_7500"/>
<dbReference type="EMBL" id="CU633900">
    <property type="protein sequence ID" value="CAP68782.1"/>
    <property type="molecule type" value="Genomic_DNA"/>
</dbReference>
<gene>
    <name evidence="3" type="ORF">PODANS_7_7500</name>
</gene>
<dbReference type="AlphaFoldDB" id="B2AWK8"/>
<reference evidence="5" key="3">
    <citation type="journal article" date="2014" name="Genetics">
        <title>Maintaining two mating types: Structure of the mating type locus and its role in heterokaryosis in Podospora anserina.</title>
        <authorList>
            <person name="Grognet P."/>
            <person name="Bidard F."/>
            <person name="Kuchly C."/>
            <person name="Tong L.C.H."/>
            <person name="Coppin E."/>
            <person name="Benkhali J.A."/>
            <person name="Couloux A."/>
            <person name="Wincker P."/>
            <person name="Debuchy R."/>
            <person name="Silar P."/>
        </authorList>
    </citation>
    <scope>GENOME REANNOTATION</scope>
    <source>
        <strain evidence="5">S / ATCC MYA-4624 / DSM 980 / FGSC 10383</strain>
    </source>
</reference>
<evidence type="ECO:0000259" key="2">
    <source>
        <dbReference type="Pfam" id="PF00135"/>
    </source>
</evidence>
<evidence type="ECO:0000313" key="4">
    <source>
        <dbReference type="EMBL" id="CDP32252.1"/>
    </source>
</evidence>
<name>B2AWK8_PODAN</name>
<dbReference type="eggNOG" id="KOG4389">
    <property type="taxonomic scope" value="Eukaryota"/>
</dbReference>
<reference evidence="4" key="4">
    <citation type="submission" date="2014-09" db="EMBL/GenBank/DDBJ databases">
        <title>Maintaining two mating types: Structure of the mating type locus and its role in heterokaryosis in Podospora anserina.</title>
        <authorList>
            <person name="Grognet P."/>
            <person name="Bidard F."/>
            <person name="Kuchly C."/>
            <person name="Chan Ho Tong L."/>
            <person name="Coppin E."/>
            <person name="Ait Benkhali J."/>
            <person name="Couloux A."/>
            <person name="Wincker P."/>
            <person name="Debuchy R."/>
            <person name="Silar P."/>
        </authorList>
    </citation>
    <scope>NUCLEOTIDE SEQUENCE</scope>
</reference>
<dbReference type="Gene3D" id="3.40.50.1820">
    <property type="entry name" value="alpha/beta hydrolase"/>
    <property type="match status" value="1"/>
</dbReference>
<dbReference type="SUPFAM" id="SSF53474">
    <property type="entry name" value="alpha/beta-Hydrolases"/>
    <property type="match status" value="1"/>
</dbReference>
<evidence type="ECO:0000313" key="5">
    <source>
        <dbReference type="Proteomes" id="UP000001197"/>
    </source>
</evidence>
<dbReference type="PANTHER" id="PTHR43142:SF3">
    <property type="entry name" value="PUTATIVE (AFU_ORTHOLOGUE AFUA_3G09070)-RELATED"/>
    <property type="match status" value="1"/>
</dbReference>